<protein>
    <submittedName>
        <fullName evidence="2">Uncharacterized protein</fullName>
    </submittedName>
</protein>
<organism evidence="2 3">
    <name type="scientific">Algoriphagus sediminis</name>
    <dbReference type="NCBI Taxonomy" id="3057113"/>
    <lineage>
        <taxon>Bacteria</taxon>
        <taxon>Pseudomonadati</taxon>
        <taxon>Bacteroidota</taxon>
        <taxon>Cytophagia</taxon>
        <taxon>Cytophagales</taxon>
        <taxon>Cyclobacteriaceae</taxon>
        <taxon>Algoriphagus</taxon>
    </lineage>
</organism>
<dbReference type="InterPro" id="IPR046732">
    <property type="entry name" value="DUF6624"/>
</dbReference>
<dbReference type="Pfam" id="PF20329">
    <property type="entry name" value="DUF6624"/>
    <property type="match status" value="1"/>
</dbReference>
<gene>
    <name evidence="2" type="ORF">QVH07_14190</name>
</gene>
<feature type="chain" id="PRO_5045211230" evidence="1">
    <location>
        <begin position="24"/>
        <end position="333"/>
    </location>
</feature>
<name>A0ABT7YFL0_9BACT</name>
<feature type="signal peptide" evidence="1">
    <location>
        <begin position="1"/>
        <end position="23"/>
    </location>
</feature>
<keyword evidence="1" id="KW-0732">Signal</keyword>
<dbReference type="EMBL" id="JAUEPH010000006">
    <property type="protein sequence ID" value="MDN3205309.1"/>
    <property type="molecule type" value="Genomic_DNA"/>
</dbReference>
<keyword evidence="3" id="KW-1185">Reference proteome</keyword>
<dbReference type="Proteomes" id="UP001171916">
    <property type="component" value="Unassembled WGS sequence"/>
</dbReference>
<reference evidence="2" key="1">
    <citation type="submission" date="2023-06" db="EMBL/GenBank/DDBJ databases">
        <title>Robiginitalea aurantiacus sp. nov. and Algoriphagus sediminis sp. nov., isolated from coastal sediment.</title>
        <authorList>
            <person name="Zhou Z.Y."/>
            <person name="An J."/>
            <person name="Jia Y.W."/>
            <person name="Du Z.J."/>
        </authorList>
    </citation>
    <scope>NUCLEOTIDE SEQUENCE</scope>
    <source>
        <strain evidence="2">C2-7</strain>
    </source>
</reference>
<evidence type="ECO:0000256" key="1">
    <source>
        <dbReference type="SAM" id="SignalP"/>
    </source>
</evidence>
<proteinExistence type="predicted"/>
<evidence type="ECO:0000313" key="2">
    <source>
        <dbReference type="EMBL" id="MDN3205309.1"/>
    </source>
</evidence>
<accession>A0ABT7YFL0</accession>
<evidence type="ECO:0000313" key="3">
    <source>
        <dbReference type="Proteomes" id="UP001171916"/>
    </source>
</evidence>
<sequence>MNTTGLKFLTLLFLALSFCPSYGQKSTVLQPELAKEIKDMRDEDQKNRIKWSKMYQKGKFDSKKFKEFTKELIALDRQNTKRMREIIEEYGWPSYELVGEGPSNNAWLIVQHADRNPAFQARCLPLLKAAVDAGQANPSNYAYLYDRVAVSKGEKQLYATQSSSNNGLTEGNFYPIAREDSVQIRREAMNISRSVEDYAASMNFEYKIPDRKEADQRAEKLKNEYDKHVAIAREKFSNQEFEESADHYLIATAAYGHVTTEDFVQAAKALSLSEHEQISQATTLLTRALARGWNGFDVLIQDASMDYLKSELPGSWEDLKLVAEQIEIDLGKD</sequence>
<comment type="caution">
    <text evidence="2">The sequence shown here is derived from an EMBL/GenBank/DDBJ whole genome shotgun (WGS) entry which is preliminary data.</text>
</comment>